<dbReference type="GO" id="GO:0006355">
    <property type="term" value="P:regulation of DNA-templated transcription"/>
    <property type="evidence" value="ECO:0007669"/>
    <property type="project" value="InterPro"/>
</dbReference>
<organism evidence="2 3">
    <name type="scientific">Artemisia annua</name>
    <name type="common">Sweet wormwood</name>
    <dbReference type="NCBI Taxonomy" id="35608"/>
    <lineage>
        <taxon>Eukaryota</taxon>
        <taxon>Viridiplantae</taxon>
        <taxon>Streptophyta</taxon>
        <taxon>Embryophyta</taxon>
        <taxon>Tracheophyta</taxon>
        <taxon>Spermatophyta</taxon>
        <taxon>Magnoliopsida</taxon>
        <taxon>eudicotyledons</taxon>
        <taxon>Gunneridae</taxon>
        <taxon>Pentapetalae</taxon>
        <taxon>asterids</taxon>
        <taxon>campanulids</taxon>
        <taxon>Asterales</taxon>
        <taxon>Asteraceae</taxon>
        <taxon>Asteroideae</taxon>
        <taxon>Anthemideae</taxon>
        <taxon>Artemisiinae</taxon>
        <taxon>Artemisia</taxon>
    </lineage>
</organism>
<feature type="compositionally biased region" description="Basic and acidic residues" evidence="1">
    <location>
        <begin position="16"/>
        <end position="26"/>
    </location>
</feature>
<dbReference type="OrthoDB" id="618331at2759"/>
<feature type="compositionally biased region" description="Basic and acidic residues" evidence="1">
    <location>
        <begin position="300"/>
        <end position="311"/>
    </location>
</feature>
<reference evidence="2 3" key="1">
    <citation type="journal article" date="2018" name="Mol. Plant">
        <title>The genome of Artemisia annua provides insight into the evolution of Asteraceae family and artemisinin biosynthesis.</title>
        <authorList>
            <person name="Shen Q."/>
            <person name="Zhang L."/>
            <person name="Liao Z."/>
            <person name="Wang S."/>
            <person name="Yan T."/>
            <person name="Shi P."/>
            <person name="Liu M."/>
            <person name="Fu X."/>
            <person name="Pan Q."/>
            <person name="Wang Y."/>
            <person name="Lv Z."/>
            <person name="Lu X."/>
            <person name="Zhang F."/>
            <person name="Jiang W."/>
            <person name="Ma Y."/>
            <person name="Chen M."/>
            <person name="Hao X."/>
            <person name="Li L."/>
            <person name="Tang Y."/>
            <person name="Lv G."/>
            <person name="Zhou Y."/>
            <person name="Sun X."/>
            <person name="Brodelius P.E."/>
            <person name="Rose J.K.C."/>
            <person name="Tang K."/>
        </authorList>
    </citation>
    <scope>NUCLEOTIDE SEQUENCE [LARGE SCALE GENOMIC DNA]</scope>
    <source>
        <strain evidence="3">cv. Huhao1</strain>
        <tissue evidence="2">Leaf</tissue>
    </source>
</reference>
<feature type="compositionally biased region" description="Polar residues" evidence="1">
    <location>
        <begin position="272"/>
        <end position="284"/>
    </location>
</feature>
<dbReference type="Proteomes" id="UP000245207">
    <property type="component" value="Unassembled WGS sequence"/>
</dbReference>
<dbReference type="EMBL" id="PKPP01011406">
    <property type="protein sequence ID" value="PWA44202.1"/>
    <property type="molecule type" value="Genomic_DNA"/>
</dbReference>
<dbReference type="PANTHER" id="PTHR33334">
    <property type="entry name" value="PROTEIN LNK1"/>
    <property type="match status" value="1"/>
</dbReference>
<dbReference type="STRING" id="35608.A0A2U1L5C5"/>
<comment type="caution">
    <text evidence="2">The sequence shown here is derived from an EMBL/GenBank/DDBJ whole genome shotgun (WGS) entry which is preliminary data.</text>
</comment>
<evidence type="ECO:0000256" key="1">
    <source>
        <dbReference type="SAM" id="MobiDB-lite"/>
    </source>
</evidence>
<sequence>MRLALAYTETPPEPPLPRHETPQEKTQVKSGFFFEKYEFGLLDDIVWDDFERSSDQIVGTEDDGSGDKCKGGTCKKPRLEVTPLQSNVETETTILNIEKNMTEEGSCSHIPDGVFTSSGDAESAKDTPTLQSGDTKLSDDCFKSSNVTSGSELCTDEGILKETSGAVDSNSYNDLNLFTNDGVNKGSSDLIYYGWPDIGNFEDMDTMLSNCDSSFGLGVPGNDDELVWFTSEDPAGGYEEAMNFKFPCSESSALTNVSQDHECRESDAKGSSFVSQKVHGSTASPPVVPENLSCQQTGNKADDKISSTGKD</sequence>
<dbReference type="PANTHER" id="PTHR33334:SF15">
    <property type="entry name" value="DENTIN SIALOPHOSPHOPROTEIN-RELATED PROTEIN"/>
    <property type="match status" value="1"/>
</dbReference>
<proteinExistence type="predicted"/>
<gene>
    <name evidence="2" type="ORF">CTI12_AA527560</name>
</gene>
<accession>A0A2U1L5C5</accession>
<evidence type="ECO:0000313" key="2">
    <source>
        <dbReference type="EMBL" id="PWA44202.1"/>
    </source>
</evidence>
<feature type="region of interest" description="Disordered" evidence="1">
    <location>
        <begin position="1"/>
        <end position="26"/>
    </location>
</feature>
<protein>
    <submittedName>
        <fullName evidence="2">Uncharacterized protein</fullName>
    </submittedName>
</protein>
<feature type="compositionally biased region" description="Basic and acidic residues" evidence="1">
    <location>
        <begin position="259"/>
        <end position="268"/>
    </location>
</feature>
<feature type="region of interest" description="Disordered" evidence="1">
    <location>
        <begin position="259"/>
        <end position="311"/>
    </location>
</feature>
<name>A0A2U1L5C5_ARTAN</name>
<keyword evidence="3" id="KW-1185">Reference proteome</keyword>
<dbReference type="AlphaFoldDB" id="A0A2U1L5C5"/>
<dbReference type="InterPro" id="IPR039928">
    <property type="entry name" value="LNK"/>
</dbReference>
<evidence type="ECO:0000313" key="3">
    <source>
        <dbReference type="Proteomes" id="UP000245207"/>
    </source>
</evidence>
<dbReference type="GO" id="GO:0007623">
    <property type="term" value="P:circadian rhythm"/>
    <property type="evidence" value="ECO:0007669"/>
    <property type="project" value="InterPro"/>
</dbReference>